<evidence type="ECO:0000313" key="8">
    <source>
        <dbReference type="Proteomes" id="UP000009232"/>
    </source>
</evidence>
<gene>
    <name evidence="7" type="ordered locus">Thicy_1444</name>
</gene>
<dbReference type="Proteomes" id="UP000009232">
    <property type="component" value="Chromosome"/>
</dbReference>
<feature type="chain" id="PRO_5003333034" evidence="4">
    <location>
        <begin position="27"/>
        <end position="570"/>
    </location>
</feature>
<dbReference type="EMBL" id="CP002776">
    <property type="protein sequence ID" value="AEG32204.1"/>
    <property type="molecule type" value="Genomic_DNA"/>
</dbReference>
<keyword evidence="1" id="KW-0472">Membrane</keyword>
<dbReference type="InterPro" id="IPR051544">
    <property type="entry name" value="TPS_OM_transporter"/>
</dbReference>
<evidence type="ECO:0000256" key="3">
    <source>
        <dbReference type="ARBA" id="ARBA00023237"/>
    </source>
</evidence>
<dbReference type="AlphaFoldDB" id="F6DA73"/>
<dbReference type="InterPro" id="IPR005565">
    <property type="entry name" value="Hemolysn_activator_HlyB_C"/>
</dbReference>
<keyword evidence="3" id="KW-0998">Cell outer membrane</keyword>
<dbReference type="STRING" id="717773.Thicy_1444"/>
<reference evidence="7 8" key="1">
    <citation type="submission" date="2011-05" db="EMBL/GenBank/DDBJ databases">
        <title>Complete sequence of Thioalkalimicrobium cyclicum ALM1.</title>
        <authorList>
            <consortium name="US DOE Joint Genome Institute"/>
            <person name="Lucas S."/>
            <person name="Han J."/>
            <person name="Lapidus A."/>
            <person name="Cheng J.-F."/>
            <person name="Goodwin L."/>
            <person name="Pitluck S."/>
            <person name="Peters L."/>
            <person name="Mikhailova N."/>
            <person name="Davenport K."/>
            <person name="Han C."/>
            <person name="Tapia R."/>
            <person name="Land M."/>
            <person name="Hauser L."/>
            <person name="Kyrpides N."/>
            <person name="Ivanova N."/>
            <person name="Pagani I."/>
            <person name="Kappler U."/>
            <person name="Woyke T."/>
        </authorList>
    </citation>
    <scope>NUCLEOTIDE SEQUENCE [LARGE SCALE GENOMIC DNA]</scope>
    <source>
        <strain evidence="8">DSM 14477 / JCM 11371 / ALM1</strain>
    </source>
</reference>
<dbReference type="Gene3D" id="3.10.20.310">
    <property type="entry name" value="membrane protein fhac"/>
    <property type="match status" value="1"/>
</dbReference>
<dbReference type="PANTHER" id="PTHR34597:SF1">
    <property type="entry name" value="HEME_HEMOPEXIN TRANSPORTER PROTEIN HUXB"/>
    <property type="match status" value="1"/>
</dbReference>
<dbReference type="RefSeq" id="WP_013835979.1">
    <property type="nucleotide sequence ID" value="NC_015581.1"/>
</dbReference>
<dbReference type="eggNOG" id="COG2831">
    <property type="taxonomic scope" value="Bacteria"/>
</dbReference>
<keyword evidence="4" id="KW-0732">Signal</keyword>
<dbReference type="KEGG" id="tcy:Thicy_1444"/>
<dbReference type="PANTHER" id="PTHR34597">
    <property type="entry name" value="SLR1661 PROTEIN"/>
    <property type="match status" value="1"/>
</dbReference>
<evidence type="ECO:0000256" key="1">
    <source>
        <dbReference type="ARBA" id="ARBA00022452"/>
    </source>
</evidence>
<dbReference type="GO" id="GO:0008320">
    <property type="term" value="F:protein transmembrane transporter activity"/>
    <property type="evidence" value="ECO:0007669"/>
    <property type="project" value="TreeGrafter"/>
</dbReference>
<protein>
    <submittedName>
        <fullName evidence="7">Polypeptide-transport-associated domain protein ShlB-type</fullName>
    </submittedName>
</protein>
<dbReference type="OrthoDB" id="572300at2"/>
<feature type="domain" description="Haemolysin activator HlyB C-terminal" evidence="5">
    <location>
        <begin position="214"/>
        <end position="521"/>
    </location>
</feature>
<dbReference type="GO" id="GO:0046819">
    <property type="term" value="P:protein secretion by the type V secretion system"/>
    <property type="evidence" value="ECO:0007669"/>
    <property type="project" value="TreeGrafter"/>
</dbReference>
<keyword evidence="1" id="KW-1134">Transmembrane beta strand</keyword>
<dbReference type="HOGENOM" id="CLU_021521_2_2_6"/>
<evidence type="ECO:0000313" key="7">
    <source>
        <dbReference type="EMBL" id="AEG32204.1"/>
    </source>
</evidence>
<organism evidence="7 8">
    <name type="scientific">Thiomicrospira cyclica (strain DSM 14477 / JCM 11371 / ALM1)</name>
    <name type="common">Thioalkalimicrobium cyclicum</name>
    <dbReference type="NCBI Taxonomy" id="717773"/>
    <lineage>
        <taxon>Bacteria</taxon>
        <taxon>Pseudomonadati</taxon>
        <taxon>Pseudomonadota</taxon>
        <taxon>Gammaproteobacteria</taxon>
        <taxon>Thiotrichales</taxon>
        <taxon>Piscirickettsiaceae</taxon>
        <taxon>Thiomicrospira</taxon>
    </lineage>
</organism>
<evidence type="ECO:0000256" key="4">
    <source>
        <dbReference type="SAM" id="SignalP"/>
    </source>
</evidence>
<name>F6DA73_THICA</name>
<feature type="signal peptide" evidence="4">
    <location>
        <begin position="1"/>
        <end position="26"/>
    </location>
</feature>
<keyword evidence="8" id="KW-1185">Reference proteome</keyword>
<accession>F6DA73</accession>
<dbReference type="Gene3D" id="2.40.160.50">
    <property type="entry name" value="membrane protein fhac: a member of the omp85/tpsb transporter family"/>
    <property type="match status" value="1"/>
</dbReference>
<feature type="domain" description="Polypeptide-transport-associated ShlB-type" evidence="6">
    <location>
        <begin position="72"/>
        <end position="143"/>
    </location>
</feature>
<dbReference type="Pfam" id="PF03865">
    <property type="entry name" value="ShlB"/>
    <property type="match status" value="1"/>
</dbReference>
<dbReference type="Pfam" id="PF08479">
    <property type="entry name" value="POTRA_2"/>
    <property type="match status" value="1"/>
</dbReference>
<keyword evidence="2" id="KW-0812">Transmembrane</keyword>
<sequence length="570" mass="62413">MNKSIKTAIALVISGGVLALPSLVYAQTPPDAGSLLRDIESQRLDIAPPIRFGSELPPPLPDTGETITLVGLVFQGHEGLVSEAELQSLLADAIGRNLGFNGLMFLADRVTEYVKNKGYFLAFAYLPEQDISDGVLLITIQPGRIEGGGDWQHLLDNKTVNLTDRRIVNTLNNALKADTSGIIQANQMERGLLLFNDLAGISARSDLQAGSEPGTTRVNVIFNDTDRYTGLAWVDNYGNFYTGTNRINLMANVNNLSGMGDQFNAMVSITSGLTYGRLGYQAPLGYSGLTINPYVSHLNYKLGEDFANQDLTGQATTYGADLRYPIIRSRTANVNAIAGLEYKKLEDDTVENITGKRDFNRAHLRLQGNHTNTKARGGFTQYQMTVQYGDVKNSLNANKTETFGYVMANISRLQNISSQWNVFVSAETQQMPSRNLDSSEKFSIGGISGVRAYPSGEAAGDSGYKLTAEARYDFSGPQGLGGDWQLQVFVDHGVVLRNKETTSPFDTLPNRNELTGAGLGMSWSKPNAYSVRATYAHKINDNPFQRRSSGLDSEAKNDNGRFWLQAMVWF</sequence>
<dbReference type="GO" id="GO:0098046">
    <property type="term" value="C:type V protein secretion system complex"/>
    <property type="evidence" value="ECO:0007669"/>
    <property type="project" value="TreeGrafter"/>
</dbReference>
<dbReference type="InterPro" id="IPR013686">
    <property type="entry name" value="Polypept-transport_assoc_ShlB"/>
</dbReference>
<evidence type="ECO:0000256" key="2">
    <source>
        <dbReference type="ARBA" id="ARBA00022692"/>
    </source>
</evidence>
<evidence type="ECO:0000259" key="6">
    <source>
        <dbReference type="Pfam" id="PF08479"/>
    </source>
</evidence>
<proteinExistence type="predicted"/>
<evidence type="ECO:0000259" key="5">
    <source>
        <dbReference type="Pfam" id="PF03865"/>
    </source>
</evidence>